<dbReference type="EMBL" id="LFZW01000001">
    <property type="protein sequence ID" value="KMY49640.1"/>
    <property type="molecule type" value="Genomic_DNA"/>
</dbReference>
<reference evidence="2" key="1">
    <citation type="submission" date="2015-07" db="EMBL/GenBank/DDBJ databases">
        <title>Genome sequencing project for genomic taxonomy and phylogenomics of Bacillus-like bacteria.</title>
        <authorList>
            <person name="Liu B."/>
            <person name="Wang J."/>
            <person name="Zhu Y."/>
            <person name="Liu G."/>
            <person name="Chen Q."/>
            <person name="Chen Z."/>
            <person name="Lan J."/>
            <person name="Che J."/>
            <person name="Ge C."/>
            <person name="Shi H."/>
            <person name="Pan Z."/>
            <person name="Liu X."/>
        </authorList>
    </citation>
    <scope>NUCLEOTIDE SEQUENCE [LARGE SCALE GENOMIC DNA]</scope>
    <source>
        <strain evidence="2">FJAT-27997</strain>
    </source>
</reference>
<dbReference type="OrthoDB" id="9960222at2"/>
<evidence type="ECO:0000313" key="1">
    <source>
        <dbReference type="EMBL" id="KMY49640.1"/>
    </source>
</evidence>
<organism evidence="1 2">
    <name type="scientific">Peribacillus loiseleuriae</name>
    <dbReference type="NCBI Taxonomy" id="1679170"/>
    <lineage>
        <taxon>Bacteria</taxon>
        <taxon>Bacillati</taxon>
        <taxon>Bacillota</taxon>
        <taxon>Bacilli</taxon>
        <taxon>Bacillales</taxon>
        <taxon>Bacillaceae</taxon>
        <taxon>Peribacillus</taxon>
    </lineage>
</organism>
<sequence length="122" mass="14148">MIAIPTNRSLSPNDINIKKDVFLGETCVQIESFHDGYPSVHIVKSYMLKDSPERTEGGFYHIFKCISGTCVTNFKYKQYEQVKRHIDISDYWTILYLHEDHNGGILIPISKLNRLNDRVATR</sequence>
<proteinExistence type="predicted"/>
<accession>A0A0K9GSN1</accession>
<dbReference type="PATRIC" id="fig|1679170.3.peg.1938"/>
<name>A0A0K9GSN1_9BACI</name>
<evidence type="ECO:0000313" key="2">
    <source>
        <dbReference type="Proteomes" id="UP000037146"/>
    </source>
</evidence>
<comment type="caution">
    <text evidence="1">The sequence shown here is derived from an EMBL/GenBank/DDBJ whole genome shotgun (WGS) entry which is preliminary data.</text>
</comment>
<protein>
    <submittedName>
        <fullName evidence="1">Uncharacterized protein</fullName>
    </submittedName>
</protein>
<dbReference type="Proteomes" id="UP000037146">
    <property type="component" value="Unassembled WGS sequence"/>
</dbReference>
<dbReference type="AlphaFoldDB" id="A0A0K9GSN1"/>
<keyword evidence="2" id="KW-1185">Reference proteome</keyword>
<gene>
    <name evidence="1" type="ORF">AC625_08895</name>
</gene>
<dbReference type="RefSeq" id="WP_049680982.1">
    <property type="nucleotide sequence ID" value="NZ_LFZW01000001.1"/>
</dbReference>